<gene>
    <name evidence="1" type="ORF">C8U37_11834</name>
</gene>
<reference evidence="1 2" key="1">
    <citation type="submission" date="2018-04" db="EMBL/GenBank/DDBJ databases">
        <title>Genomic Encyclopedia of Archaeal and Bacterial Type Strains, Phase II (KMG-II): from individual species to whole genera.</title>
        <authorList>
            <person name="Goeker M."/>
        </authorList>
    </citation>
    <scope>NUCLEOTIDE SEQUENCE [LARGE SCALE GENOMIC DNA]</scope>
    <source>
        <strain evidence="1 2">DSM 18806</strain>
    </source>
</reference>
<dbReference type="EMBL" id="QAOM01000018">
    <property type="protein sequence ID" value="PTQ82227.1"/>
    <property type="molecule type" value="Genomic_DNA"/>
</dbReference>
<dbReference type="RefSeq" id="WP_170100276.1">
    <property type="nucleotide sequence ID" value="NZ_QAOM01000018.1"/>
</dbReference>
<dbReference type="AlphaFoldDB" id="A0A2T5IEF8"/>
<organism evidence="1 2">
    <name type="scientific">Trichococcus patagoniensis</name>
    <dbReference type="NCBI Taxonomy" id="382641"/>
    <lineage>
        <taxon>Bacteria</taxon>
        <taxon>Bacillati</taxon>
        <taxon>Bacillota</taxon>
        <taxon>Bacilli</taxon>
        <taxon>Lactobacillales</taxon>
        <taxon>Carnobacteriaceae</taxon>
        <taxon>Trichococcus</taxon>
    </lineage>
</organism>
<accession>A0A2T5IEF8</accession>
<dbReference type="Proteomes" id="UP000244161">
    <property type="component" value="Unassembled WGS sequence"/>
</dbReference>
<comment type="caution">
    <text evidence="1">The sequence shown here is derived from an EMBL/GenBank/DDBJ whole genome shotgun (WGS) entry which is preliminary data.</text>
</comment>
<sequence>MDKHKRKTSFCKWIEPVSFENLPCTLQEKIGQTDAYVKKLYFNRFLKLMLNAVSSQQTEEKW</sequence>
<evidence type="ECO:0000313" key="1">
    <source>
        <dbReference type="EMBL" id="PTQ82227.1"/>
    </source>
</evidence>
<proteinExistence type="predicted"/>
<name>A0A2T5IEF8_9LACT</name>
<evidence type="ECO:0000313" key="2">
    <source>
        <dbReference type="Proteomes" id="UP000244161"/>
    </source>
</evidence>
<protein>
    <submittedName>
        <fullName evidence="1">Uncharacterized protein</fullName>
    </submittedName>
</protein>
<keyword evidence="2" id="KW-1185">Reference proteome</keyword>